<keyword evidence="15" id="KW-1185">Reference proteome</keyword>
<dbReference type="AlphaFoldDB" id="A0A9W9YEB9"/>
<dbReference type="Proteomes" id="UP001163046">
    <property type="component" value="Unassembled WGS sequence"/>
</dbReference>
<keyword evidence="5" id="KW-0732">Signal</keyword>
<dbReference type="InterPro" id="IPR000152">
    <property type="entry name" value="EGF-type_Asp/Asn_hydroxyl_site"/>
</dbReference>
<dbReference type="GO" id="GO:0005886">
    <property type="term" value="C:plasma membrane"/>
    <property type="evidence" value="ECO:0007669"/>
    <property type="project" value="TreeGrafter"/>
</dbReference>
<evidence type="ECO:0000256" key="10">
    <source>
        <dbReference type="PROSITE-ProRule" id="PRU00076"/>
    </source>
</evidence>
<keyword evidence="4" id="KW-0812">Transmembrane</keyword>
<dbReference type="GO" id="GO:0005509">
    <property type="term" value="F:calcium ion binding"/>
    <property type="evidence" value="ECO:0007669"/>
    <property type="project" value="InterPro"/>
</dbReference>
<feature type="domain" description="REJ" evidence="13">
    <location>
        <begin position="210"/>
        <end position="607"/>
    </location>
</feature>
<dbReference type="FunFam" id="2.10.25.10:FF:000038">
    <property type="entry name" value="Fibrillin 2"/>
    <property type="match status" value="2"/>
</dbReference>
<evidence type="ECO:0000313" key="14">
    <source>
        <dbReference type="EMBL" id="KAJ7330767.1"/>
    </source>
</evidence>
<dbReference type="PROSITE" id="PS01187">
    <property type="entry name" value="EGF_CA"/>
    <property type="match status" value="1"/>
</dbReference>
<evidence type="ECO:0000256" key="6">
    <source>
        <dbReference type="ARBA" id="ARBA00022737"/>
    </source>
</evidence>
<feature type="domain" description="EGF-like" evidence="12">
    <location>
        <begin position="164"/>
        <end position="205"/>
    </location>
</feature>
<dbReference type="PROSITE" id="PS01186">
    <property type="entry name" value="EGF_2"/>
    <property type="match status" value="2"/>
</dbReference>
<keyword evidence="6" id="KW-0677">Repeat</keyword>
<evidence type="ECO:0000256" key="8">
    <source>
        <dbReference type="ARBA" id="ARBA00023136"/>
    </source>
</evidence>
<comment type="subcellular location">
    <subcellularLocation>
        <location evidence="1">Membrane</location>
    </subcellularLocation>
</comment>
<keyword evidence="7" id="KW-1133">Transmembrane helix</keyword>
<dbReference type="Pfam" id="PF12947">
    <property type="entry name" value="EGF_3"/>
    <property type="match status" value="1"/>
</dbReference>
<dbReference type="InterPro" id="IPR000742">
    <property type="entry name" value="EGF"/>
</dbReference>
<evidence type="ECO:0000256" key="11">
    <source>
        <dbReference type="SAM" id="MobiDB-lite"/>
    </source>
</evidence>
<dbReference type="InterPro" id="IPR049883">
    <property type="entry name" value="NOTCH1_EGF-like"/>
</dbReference>
<keyword evidence="3 10" id="KW-0245">EGF-like domain</keyword>
<dbReference type="PROSITE" id="PS50026">
    <property type="entry name" value="EGF_3"/>
    <property type="match status" value="2"/>
</dbReference>
<comment type="caution">
    <text evidence="10">Lacks conserved residue(s) required for the propagation of feature annotation.</text>
</comment>
<dbReference type="InterPro" id="IPR024731">
    <property type="entry name" value="NELL2-like_EGF"/>
</dbReference>
<dbReference type="Pfam" id="PF23283">
    <property type="entry name" value="D8C_UMOD"/>
    <property type="match status" value="1"/>
</dbReference>
<dbReference type="SMART" id="SM00181">
    <property type="entry name" value="EGF"/>
    <property type="match status" value="2"/>
</dbReference>
<accession>A0A9W9YEB9</accession>
<dbReference type="PROSITE" id="PS00010">
    <property type="entry name" value="ASX_HYDROXYL"/>
    <property type="match status" value="2"/>
</dbReference>
<comment type="caution">
    <text evidence="14">The sequence shown here is derived from an EMBL/GenBank/DDBJ whole genome shotgun (WGS) entry which is preliminary data.</text>
</comment>
<dbReference type="PANTHER" id="PTHR46730:SF1">
    <property type="entry name" value="PLAT DOMAIN-CONTAINING PROTEIN"/>
    <property type="match status" value="1"/>
</dbReference>
<dbReference type="PROSITE" id="PS51111">
    <property type="entry name" value="REJ"/>
    <property type="match status" value="1"/>
</dbReference>
<keyword evidence="9" id="KW-1015">Disulfide bond</keyword>
<comment type="similarity">
    <text evidence="2">Belongs to the polycystin family.</text>
</comment>
<dbReference type="InterPro" id="IPR001881">
    <property type="entry name" value="EGF-like_Ca-bd_dom"/>
</dbReference>
<evidence type="ECO:0000256" key="3">
    <source>
        <dbReference type="ARBA" id="ARBA00022536"/>
    </source>
</evidence>
<reference evidence="14" key="1">
    <citation type="submission" date="2023-01" db="EMBL/GenBank/DDBJ databases">
        <title>Genome assembly of the deep-sea coral Lophelia pertusa.</title>
        <authorList>
            <person name="Herrera S."/>
            <person name="Cordes E."/>
        </authorList>
    </citation>
    <scope>NUCLEOTIDE SEQUENCE</scope>
    <source>
        <strain evidence="14">USNM1676648</strain>
        <tissue evidence="14">Polyp</tissue>
    </source>
</reference>
<name>A0A9W9YEB9_9CNID</name>
<gene>
    <name evidence="14" type="primary">OIT3_2</name>
    <name evidence="14" type="ORF">OS493_021697</name>
</gene>
<proteinExistence type="inferred from homology"/>
<evidence type="ECO:0000256" key="4">
    <source>
        <dbReference type="ARBA" id="ARBA00022692"/>
    </source>
</evidence>
<dbReference type="SMART" id="SM00179">
    <property type="entry name" value="EGF_CA"/>
    <property type="match status" value="2"/>
</dbReference>
<dbReference type="CDD" id="cd00054">
    <property type="entry name" value="EGF_CA"/>
    <property type="match status" value="2"/>
</dbReference>
<dbReference type="GO" id="GO:0006816">
    <property type="term" value="P:calcium ion transport"/>
    <property type="evidence" value="ECO:0007669"/>
    <property type="project" value="TreeGrafter"/>
</dbReference>
<dbReference type="Pfam" id="PF07645">
    <property type="entry name" value="EGF_CA"/>
    <property type="match status" value="1"/>
</dbReference>
<dbReference type="SUPFAM" id="SSF57196">
    <property type="entry name" value="EGF/Laminin"/>
    <property type="match status" value="2"/>
</dbReference>
<evidence type="ECO:0000256" key="9">
    <source>
        <dbReference type="ARBA" id="ARBA00023157"/>
    </source>
</evidence>
<evidence type="ECO:0000256" key="2">
    <source>
        <dbReference type="ARBA" id="ARBA00007200"/>
    </source>
</evidence>
<organism evidence="14 15">
    <name type="scientific">Desmophyllum pertusum</name>
    <dbReference type="NCBI Taxonomy" id="174260"/>
    <lineage>
        <taxon>Eukaryota</taxon>
        <taxon>Metazoa</taxon>
        <taxon>Cnidaria</taxon>
        <taxon>Anthozoa</taxon>
        <taxon>Hexacorallia</taxon>
        <taxon>Scleractinia</taxon>
        <taxon>Caryophylliina</taxon>
        <taxon>Caryophylliidae</taxon>
        <taxon>Desmophyllum</taxon>
    </lineage>
</organism>
<dbReference type="PANTHER" id="PTHR46730">
    <property type="entry name" value="POLYCYSTIN-1"/>
    <property type="match status" value="1"/>
</dbReference>
<evidence type="ECO:0000256" key="1">
    <source>
        <dbReference type="ARBA" id="ARBA00004370"/>
    </source>
</evidence>
<evidence type="ECO:0000313" key="15">
    <source>
        <dbReference type="Proteomes" id="UP001163046"/>
    </source>
</evidence>
<dbReference type="InterPro" id="IPR014010">
    <property type="entry name" value="REJ_dom"/>
</dbReference>
<dbReference type="OrthoDB" id="6084557at2759"/>
<dbReference type="InterPro" id="IPR002859">
    <property type="entry name" value="PKD/REJ-like"/>
</dbReference>
<dbReference type="GO" id="GO:0005261">
    <property type="term" value="F:monoatomic cation channel activity"/>
    <property type="evidence" value="ECO:0007669"/>
    <property type="project" value="TreeGrafter"/>
</dbReference>
<evidence type="ECO:0000259" key="12">
    <source>
        <dbReference type="PROSITE" id="PS50026"/>
    </source>
</evidence>
<keyword evidence="8" id="KW-0472">Membrane</keyword>
<protein>
    <submittedName>
        <fullName evidence="14">Oncoprotein-induced transcript 3 protein</fullName>
    </submittedName>
</protein>
<dbReference type="InterPro" id="IPR018097">
    <property type="entry name" value="EGF_Ca-bd_CS"/>
</dbReference>
<feature type="region of interest" description="Disordered" evidence="11">
    <location>
        <begin position="958"/>
        <end position="981"/>
    </location>
</feature>
<evidence type="ECO:0000256" key="7">
    <source>
        <dbReference type="ARBA" id="ARBA00022989"/>
    </source>
</evidence>
<dbReference type="EMBL" id="MU827791">
    <property type="protein sequence ID" value="KAJ7330767.1"/>
    <property type="molecule type" value="Genomic_DNA"/>
</dbReference>
<sequence length="1152" mass="127500">MHQLHQHNRPNRSVSNALGGDTPLCDNGIFSGQIWFRFTGSGGNSIPDYPPPEFHCGTKGTVWIQGAHPAVADGAVKRTLCFHYSGDSCLSGYQSEISIRNCGTFYVYKPPAIMPCNFRLCTDIDECQINQHMCHHLAVCSNTEGSYKCRCRLGYTGDGITCTDLDECANGKHNCHQQYGVCSNNIGSFTCHCQRGYTGNGTSCEDRLPGHLSEVSIRDTDTQPDSPIKFRRDQTRTLVASFNLENLDSGQASFYWRITQLALSPLDISDKPELLVHDTIELNIGPKLLLKGLKLVVFELQISGLELAARDFAFLKIDEAALVASITGSTEVLRSSNKPIYVDGSSSYDPESEDGTLLGMIFNWSCFIDGHNNVSGFNNTVTVSISGNVFNTLDDSAANGTLYQLPDDVLLHGFGREKVYLDTTKLISNNTYYVLLTVRKETRTATAVQTVHIHDGELVEIRIMCVLNCVSPASTSSRISVRTDCSSIRCPTSFTYRWKMFKNNGSHPYSQWTSQTNFANLLATEVGSKNLVIKEQSLAPGSSYRITVDVLSPDGSVGWAAYQFDTLAAPSGGTCRGTQLDRDVAGVWLNITCHGWRDESMPLSYEFYHELEDGEFDMLSYGVWSYSVIHIPPSFGDVVRFKVAIVNVVGTASEIGLSIKINQSSSKQSEELDNIQLEKILAVMNNYFSLGQINMAVQEADALLLLLETGDNRIAEQFLLHTKDYVISRICKVRVDNLERLIQIAVILGKATGGADNIFHNTTFTILDKLLEMSSLLPLASERRSETRLIVNGGRSLLYCTTNIMKYNSLRIFMASNSANYDNENEVIIAKRISAFCQNLTDMITSTLLSLKLPGEEYSVIKNQLQSTILGKQESHDLSHLAIHDGGASFELPSLDKKALKKMLGNLSEVGVEMISYNFNPYTSHSSSSRIRSKVVSLVLKDDNGEALDVTDLPSDIQINSPISEHDSGNTSRRPRSNDFLNPGSMHYHVVTAREVNTTLKVSITIITPASVTAYIKVGDQPTDTSYDEVIDLSESLGSDCKSREKCSYSIFINCNVSGKYYIGLLGNEENRTSHSRGRRSILSEGAPQEKCVKFKDPPPTVATPVDYSIIIPQYDPESSVNYSLQVNTIWCAFWSDTEERWSNEGCKVRKS</sequence>
<dbReference type="Gene3D" id="2.10.25.10">
    <property type="entry name" value="Laminin"/>
    <property type="match status" value="2"/>
</dbReference>
<evidence type="ECO:0000256" key="5">
    <source>
        <dbReference type="ARBA" id="ARBA00022729"/>
    </source>
</evidence>
<feature type="domain" description="EGF-like" evidence="12">
    <location>
        <begin position="123"/>
        <end position="163"/>
    </location>
</feature>
<evidence type="ECO:0000259" key="13">
    <source>
        <dbReference type="PROSITE" id="PS51111"/>
    </source>
</evidence>
<dbReference type="Pfam" id="PF02010">
    <property type="entry name" value="REJ"/>
    <property type="match status" value="1"/>
</dbReference>
<dbReference type="InterPro" id="IPR057774">
    <property type="entry name" value="D8C_UMOD/GP2/OIT3-like"/>
</dbReference>